<feature type="region of interest" description="Disordered" evidence="1">
    <location>
        <begin position="481"/>
        <end position="560"/>
    </location>
</feature>
<organism evidence="3 4">
    <name type="scientific">Tieghemostelium lacteum</name>
    <name type="common">Slime mold</name>
    <name type="synonym">Dictyostelium lacteum</name>
    <dbReference type="NCBI Taxonomy" id="361077"/>
    <lineage>
        <taxon>Eukaryota</taxon>
        <taxon>Amoebozoa</taxon>
        <taxon>Evosea</taxon>
        <taxon>Eumycetozoa</taxon>
        <taxon>Dictyostelia</taxon>
        <taxon>Dictyosteliales</taxon>
        <taxon>Raperosteliaceae</taxon>
        <taxon>Tieghemostelium</taxon>
    </lineage>
</organism>
<evidence type="ECO:0000256" key="1">
    <source>
        <dbReference type="SAM" id="MobiDB-lite"/>
    </source>
</evidence>
<feature type="region of interest" description="Disordered" evidence="1">
    <location>
        <begin position="162"/>
        <end position="189"/>
    </location>
</feature>
<feature type="region of interest" description="Disordered" evidence="1">
    <location>
        <begin position="435"/>
        <end position="458"/>
    </location>
</feature>
<evidence type="ECO:0000259" key="2">
    <source>
        <dbReference type="Pfam" id="PF00855"/>
    </source>
</evidence>
<protein>
    <recommendedName>
        <fullName evidence="2">PWWP domain-containing protein</fullName>
    </recommendedName>
</protein>
<name>A0A151ZKA4_TIELA</name>
<feature type="compositionally biased region" description="Low complexity" evidence="1">
    <location>
        <begin position="165"/>
        <end position="176"/>
    </location>
</feature>
<reference evidence="3 4" key="1">
    <citation type="submission" date="2015-12" db="EMBL/GenBank/DDBJ databases">
        <title>Dictyostelia acquired genes for synthesis and detection of signals that induce cell-type specialization by lateral gene transfer from prokaryotes.</title>
        <authorList>
            <person name="Gloeckner G."/>
            <person name="Schaap P."/>
        </authorList>
    </citation>
    <scope>NUCLEOTIDE SEQUENCE [LARGE SCALE GENOMIC DNA]</scope>
    <source>
        <strain evidence="3 4">TK</strain>
    </source>
</reference>
<comment type="caution">
    <text evidence="3">The sequence shown here is derived from an EMBL/GenBank/DDBJ whole genome shotgun (WGS) entry which is preliminary data.</text>
</comment>
<dbReference type="Proteomes" id="UP000076078">
    <property type="component" value="Unassembled WGS sequence"/>
</dbReference>
<dbReference type="Gene3D" id="2.30.30.140">
    <property type="match status" value="1"/>
</dbReference>
<evidence type="ECO:0000313" key="3">
    <source>
        <dbReference type="EMBL" id="KYQ94422.1"/>
    </source>
</evidence>
<dbReference type="OrthoDB" id="21615at2759"/>
<feature type="compositionally biased region" description="Low complexity" evidence="1">
    <location>
        <begin position="481"/>
        <end position="492"/>
    </location>
</feature>
<dbReference type="InParanoid" id="A0A151ZKA4"/>
<dbReference type="STRING" id="361077.A0A151ZKA4"/>
<dbReference type="EMBL" id="LODT01000022">
    <property type="protein sequence ID" value="KYQ94422.1"/>
    <property type="molecule type" value="Genomic_DNA"/>
</dbReference>
<dbReference type="OMA" id="IDEANDW"/>
<dbReference type="Pfam" id="PF00855">
    <property type="entry name" value="PWWP"/>
    <property type="match status" value="1"/>
</dbReference>
<accession>A0A151ZKA4</accession>
<feature type="domain" description="PWWP" evidence="2">
    <location>
        <begin position="20"/>
        <end position="94"/>
    </location>
</feature>
<dbReference type="AlphaFoldDB" id="A0A151ZKA4"/>
<proteinExistence type="predicted"/>
<dbReference type="InterPro" id="IPR000313">
    <property type="entry name" value="PWWP_dom"/>
</dbReference>
<gene>
    <name evidence="3" type="ORF">DLAC_04718</name>
</gene>
<feature type="compositionally biased region" description="Acidic residues" evidence="1">
    <location>
        <begin position="504"/>
        <end position="514"/>
    </location>
</feature>
<feature type="compositionally biased region" description="Low complexity" evidence="1">
    <location>
        <begin position="538"/>
        <end position="555"/>
    </location>
</feature>
<evidence type="ECO:0000313" key="4">
    <source>
        <dbReference type="Proteomes" id="UP000076078"/>
    </source>
</evidence>
<dbReference type="CDD" id="cd05162">
    <property type="entry name" value="PWWP"/>
    <property type="match status" value="1"/>
</dbReference>
<keyword evidence="4" id="KW-1185">Reference proteome</keyword>
<dbReference type="SUPFAM" id="SSF63748">
    <property type="entry name" value="Tudor/PWWP/MBT"/>
    <property type="match status" value="1"/>
</dbReference>
<sequence length="777" mass="87485">MSKKFEEGTVFSGTYGHWGTWPVRIARHSEVGPQTLKSMKPDSYLVYFFGSNDYALIKEPQLKEFVPADLLKQKFKVRDMKKLQVSIDRANEWIKSDQKIYPIFIPPPIKTKKEPVDDIVIVSAKKTKKSNSTSSLSSSNGKDKEIKIPTIMTRKSTSNVLKTLSSSSGSSGSGSSIVKPEPMSQQDNVQVPPTLVTSTSSNIIKLTSNSTNNKENKENSCDVTLNSIDMGYAVNNMETQAITPIKRTPKKSVLTTPKPPHFNKKLVEFLSPIPNLNVYSAPSVKPTTPTIKKEKDIHMDSYIENHELNGLSKQSSLETTSTVMSKEDLENDLVHILAIYSTLTLVDIKNHYFGNTDTVILQGVLESIGTMNSSQQWILNTDRYQYVNDKFYKTEQERNTIRKKKIEIEMLQEMSTPQHNNQYISSIHNNTQKLLQHHSGSKRLLSPQKKNEKFTSSPMRKKLAFDNMSSPIATITTTTTTYINNNNNSSNTEDIDNTIPLPENDSDETEDDIEATQYLGESNNDNNNGITKNKDDSSQSSLISTPPTPQSSSSKDSNKEFSLTFPPTLVIPSPRFNKTNVQYNNNNTNNNIIVNSNANNDSMDLDFPPTLPVGAFLQQQHQQQQQQQFQLNNSGSNNNFIINRQSIPVQSNMIIDQQQNNQQKQQTSTTTSTTTLFLESAVKNYIKELVSEGYLQTLMTPQVNSSQIKAIIDKCEQQTSIQVNQMRNDILEELQSIRKLESIKTKNNLKSVINSLSEIEQSFSTLKKTLENLVEKI</sequence>